<evidence type="ECO:0000256" key="24">
    <source>
        <dbReference type="RuleBase" id="RU000461"/>
    </source>
</evidence>
<keyword evidence="26" id="KW-1185">Reference proteome</keyword>
<dbReference type="GO" id="GO:0004509">
    <property type="term" value="F:steroid 21-monooxygenase activity"/>
    <property type="evidence" value="ECO:0007669"/>
    <property type="project" value="UniProtKB-EC"/>
</dbReference>
<evidence type="ECO:0000256" key="7">
    <source>
        <dbReference type="ARBA" id="ARBA00022723"/>
    </source>
</evidence>
<name>A0A8T2JY19_9PIPI</name>
<evidence type="ECO:0000256" key="16">
    <source>
        <dbReference type="ARBA" id="ARBA00044040"/>
    </source>
</evidence>
<dbReference type="EMBL" id="JAACNH010000003">
    <property type="protein sequence ID" value="KAG8448583.1"/>
    <property type="molecule type" value="Genomic_DNA"/>
</dbReference>
<keyword evidence="6" id="KW-0754">Steroid-binding</keyword>
<dbReference type="InterPro" id="IPR001128">
    <property type="entry name" value="Cyt_P450"/>
</dbReference>
<dbReference type="GO" id="GO:0042448">
    <property type="term" value="P:progesterone metabolic process"/>
    <property type="evidence" value="ECO:0007669"/>
    <property type="project" value="TreeGrafter"/>
</dbReference>
<evidence type="ECO:0000256" key="8">
    <source>
        <dbReference type="ARBA" id="ARBA00022824"/>
    </source>
</evidence>
<evidence type="ECO:0000256" key="18">
    <source>
        <dbReference type="ARBA" id="ARBA00044217"/>
    </source>
</evidence>
<evidence type="ECO:0000256" key="10">
    <source>
        <dbReference type="ARBA" id="ARBA00023002"/>
    </source>
</evidence>
<keyword evidence="11 23" id="KW-0408">Iron</keyword>
<evidence type="ECO:0000256" key="1">
    <source>
        <dbReference type="ARBA" id="ARBA00001970"/>
    </source>
</evidence>
<evidence type="ECO:0000256" key="3">
    <source>
        <dbReference type="ARBA" id="ARBA00004406"/>
    </source>
</evidence>
<feature type="binding site" description="axial binding residue" evidence="23">
    <location>
        <position position="415"/>
    </location>
    <ligand>
        <name>heme</name>
        <dbReference type="ChEBI" id="CHEBI:30413"/>
    </ligand>
    <ligandPart>
        <name>Fe</name>
        <dbReference type="ChEBI" id="CHEBI:18248"/>
    </ligandPart>
</feature>
<evidence type="ECO:0000256" key="19">
    <source>
        <dbReference type="ARBA" id="ARBA00044265"/>
    </source>
</evidence>
<evidence type="ECO:0000256" key="14">
    <source>
        <dbReference type="ARBA" id="ARBA00023136"/>
    </source>
</evidence>
<dbReference type="Gene3D" id="1.10.630.10">
    <property type="entry name" value="Cytochrome P450"/>
    <property type="match status" value="1"/>
</dbReference>
<keyword evidence="15" id="KW-0755">Steroidogenesis</keyword>
<keyword evidence="8" id="KW-0256">Endoplasmic reticulum</keyword>
<dbReference type="OrthoDB" id="2789670at2759"/>
<dbReference type="GO" id="GO:0005496">
    <property type="term" value="F:steroid binding"/>
    <property type="evidence" value="ECO:0007669"/>
    <property type="project" value="UniProtKB-KW"/>
</dbReference>
<dbReference type="GO" id="GO:0042446">
    <property type="term" value="P:hormone biosynthetic process"/>
    <property type="evidence" value="ECO:0007669"/>
    <property type="project" value="TreeGrafter"/>
</dbReference>
<dbReference type="Proteomes" id="UP000812440">
    <property type="component" value="Chromosome 8_10"/>
</dbReference>
<dbReference type="GO" id="GO:0020037">
    <property type="term" value="F:heme binding"/>
    <property type="evidence" value="ECO:0007669"/>
    <property type="project" value="InterPro"/>
</dbReference>
<evidence type="ECO:0000256" key="22">
    <source>
        <dbReference type="ARBA" id="ARBA00044342"/>
    </source>
</evidence>
<keyword evidence="14" id="KW-0472">Membrane</keyword>
<evidence type="ECO:0000256" key="9">
    <source>
        <dbReference type="ARBA" id="ARBA00022848"/>
    </source>
</evidence>
<evidence type="ECO:0000256" key="23">
    <source>
        <dbReference type="PIRSR" id="PIRSR602401-1"/>
    </source>
</evidence>
<dbReference type="PANTHER" id="PTHR24289:SF17">
    <property type="entry name" value="STEROID 21-HYDROXYLASE ISOFORM X1"/>
    <property type="match status" value="1"/>
</dbReference>
<dbReference type="EC" id="1.14.14.16" evidence="16"/>
<organism evidence="25 26">
    <name type="scientific">Hymenochirus boettgeri</name>
    <name type="common">Congo dwarf clawed frog</name>
    <dbReference type="NCBI Taxonomy" id="247094"/>
    <lineage>
        <taxon>Eukaryota</taxon>
        <taxon>Metazoa</taxon>
        <taxon>Chordata</taxon>
        <taxon>Craniata</taxon>
        <taxon>Vertebrata</taxon>
        <taxon>Euteleostomi</taxon>
        <taxon>Amphibia</taxon>
        <taxon>Batrachia</taxon>
        <taxon>Anura</taxon>
        <taxon>Pipoidea</taxon>
        <taxon>Pipidae</taxon>
        <taxon>Pipinae</taxon>
        <taxon>Hymenochirus</taxon>
    </lineage>
</organism>
<evidence type="ECO:0000256" key="13">
    <source>
        <dbReference type="ARBA" id="ARBA00023121"/>
    </source>
</evidence>
<evidence type="ECO:0000256" key="6">
    <source>
        <dbReference type="ARBA" id="ARBA00022665"/>
    </source>
</evidence>
<comment type="cofactor">
    <cofactor evidence="23">
        <name>heme</name>
        <dbReference type="ChEBI" id="CHEBI:30413"/>
    </cofactor>
</comment>
<dbReference type="PROSITE" id="PS00086">
    <property type="entry name" value="CYTOCHROME_P450"/>
    <property type="match status" value="1"/>
</dbReference>
<keyword evidence="12 24" id="KW-0503">Monooxygenase</keyword>
<comment type="subcellular location">
    <subcellularLocation>
        <location evidence="3">Endoplasmic reticulum membrane</location>
        <topology evidence="3">Peripheral membrane protein</topology>
    </subcellularLocation>
    <subcellularLocation>
        <location evidence="2">Microsome membrane</location>
        <topology evidence="2">Peripheral membrane protein</topology>
    </subcellularLocation>
</comment>
<proteinExistence type="inferred from homology"/>
<comment type="cofactor">
    <cofactor evidence="1">
        <name>heme b</name>
        <dbReference type="ChEBI" id="CHEBI:60344"/>
    </cofactor>
</comment>
<comment type="caution">
    <text evidence="25">The sequence shown here is derived from an EMBL/GenBank/DDBJ whole genome shotgun (WGS) entry which is preliminary data.</text>
</comment>
<dbReference type="PANTHER" id="PTHR24289">
    <property type="entry name" value="STEROID 17-ALPHA-HYDROXYLASE/17,20 LYASE"/>
    <property type="match status" value="1"/>
</dbReference>
<evidence type="ECO:0000313" key="26">
    <source>
        <dbReference type="Proteomes" id="UP000812440"/>
    </source>
</evidence>
<dbReference type="FunFam" id="1.10.630.10:FF:000049">
    <property type="entry name" value="steroid 21-hydroxylase isoform X1"/>
    <property type="match status" value="1"/>
</dbReference>
<evidence type="ECO:0000256" key="11">
    <source>
        <dbReference type="ARBA" id="ARBA00023004"/>
    </source>
</evidence>
<protein>
    <recommendedName>
        <fullName evidence="17">Steroid 21-hydroxylase</fullName>
        <ecNumber evidence="16">1.14.14.16</ecNumber>
    </recommendedName>
    <alternativeName>
        <fullName evidence="21">21-OHase</fullName>
    </alternativeName>
    <alternativeName>
        <fullName evidence="18">Cytochrome P-450c21</fullName>
    </alternativeName>
    <alternativeName>
        <fullName evidence="22">Cytochrome P450 21</fullName>
    </alternativeName>
    <alternativeName>
        <fullName evidence="20">Cytochrome P450 XXI</fullName>
    </alternativeName>
    <alternativeName>
        <fullName evidence="19">Cytochrome P450-C21</fullName>
    </alternativeName>
</protein>
<evidence type="ECO:0000256" key="20">
    <source>
        <dbReference type="ARBA" id="ARBA00044282"/>
    </source>
</evidence>
<dbReference type="GO" id="GO:0005789">
    <property type="term" value="C:endoplasmic reticulum membrane"/>
    <property type="evidence" value="ECO:0007669"/>
    <property type="project" value="UniProtKB-SubCell"/>
</dbReference>
<keyword evidence="5 23" id="KW-0349">Heme</keyword>
<comment type="similarity">
    <text evidence="4 24">Belongs to the cytochrome P450 family.</text>
</comment>
<keyword evidence="7 23" id="KW-0479">Metal-binding</keyword>
<dbReference type="PRINTS" id="PR00385">
    <property type="entry name" value="P450"/>
</dbReference>
<reference evidence="25" key="1">
    <citation type="thesis" date="2020" institute="ProQuest LLC" country="789 East Eisenhower Parkway, Ann Arbor, MI, USA">
        <title>Comparative Genomics and Chromosome Evolution.</title>
        <authorList>
            <person name="Mudd A.B."/>
        </authorList>
    </citation>
    <scope>NUCLEOTIDE SEQUENCE</scope>
    <source>
        <strain evidence="25">Female2</strain>
        <tissue evidence="25">Blood</tissue>
    </source>
</reference>
<evidence type="ECO:0000256" key="5">
    <source>
        <dbReference type="ARBA" id="ARBA00022617"/>
    </source>
</evidence>
<dbReference type="InterPro" id="IPR017972">
    <property type="entry name" value="Cyt_P450_CS"/>
</dbReference>
<keyword evidence="10 24" id="KW-0560">Oxidoreductase</keyword>
<evidence type="ECO:0000256" key="15">
    <source>
        <dbReference type="ARBA" id="ARBA00023250"/>
    </source>
</evidence>
<dbReference type="InterPro" id="IPR036396">
    <property type="entry name" value="Cyt_P450_sf"/>
</dbReference>
<evidence type="ECO:0000313" key="25">
    <source>
        <dbReference type="EMBL" id="KAG8448583.1"/>
    </source>
</evidence>
<dbReference type="Pfam" id="PF00067">
    <property type="entry name" value="p450"/>
    <property type="match status" value="1"/>
</dbReference>
<dbReference type="AlphaFoldDB" id="A0A8T2JY19"/>
<accession>A0A8T2JY19</accession>
<dbReference type="GO" id="GO:0006694">
    <property type="term" value="P:steroid biosynthetic process"/>
    <property type="evidence" value="ECO:0007669"/>
    <property type="project" value="UniProtKB-KW"/>
</dbReference>
<evidence type="ECO:0000256" key="17">
    <source>
        <dbReference type="ARBA" id="ARBA00044116"/>
    </source>
</evidence>
<dbReference type="PRINTS" id="PR00463">
    <property type="entry name" value="EP450I"/>
</dbReference>
<dbReference type="GO" id="GO:0005506">
    <property type="term" value="F:iron ion binding"/>
    <property type="evidence" value="ECO:0007669"/>
    <property type="project" value="InterPro"/>
</dbReference>
<dbReference type="InterPro" id="IPR002401">
    <property type="entry name" value="Cyt_P450_E_grp-I"/>
</dbReference>
<evidence type="ECO:0000256" key="12">
    <source>
        <dbReference type="ARBA" id="ARBA00023033"/>
    </source>
</evidence>
<evidence type="ECO:0000256" key="4">
    <source>
        <dbReference type="ARBA" id="ARBA00010617"/>
    </source>
</evidence>
<keyword evidence="13" id="KW-0446">Lipid-binding</keyword>
<gene>
    <name evidence="25" type="ORF">GDO86_015612</name>
</gene>
<evidence type="ECO:0000256" key="2">
    <source>
        <dbReference type="ARBA" id="ARBA00004174"/>
    </source>
</evidence>
<dbReference type="GO" id="GO:0004508">
    <property type="term" value="F:steroid 17-alpha-monooxygenase activity"/>
    <property type="evidence" value="ECO:0007669"/>
    <property type="project" value="TreeGrafter"/>
</dbReference>
<evidence type="ECO:0000256" key="21">
    <source>
        <dbReference type="ARBA" id="ARBA00044304"/>
    </source>
</evidence>
<keyword evidence="9" id="KW-0492">Microsome</keyword>
<dbReference type="SUPFAM" id="SSF48264">
    <property type="entry name" value="Cytochrome P450"/>
    <property type="match status" value="1"/>
</dbReference>
<sequence>MRSQNPIHFAIACWSNVRSGEAVPAGSQEHRVSARSEFPKDDRLYPPCPLPLPFLGNLLHLAHRDLPVHLHISPRKYGDIYRLSFWDKGDLITLGGKDLSLGDYTPAWKVQRRLTHISTKPCTQRPETVLCREARLLCQDCQQVKGAPVDLSKSFSLRTCKIIAELTFGITFQEIHQCIIDIIKFWSPRGYCSGFIPFLRRFPNRSLTLLLEAAKQRDSFIKSQLDTHKINTPSCETDEDILDGMIRFLRENTVKDNEQSEFSEDHLHMSVIDLFIGGTETTASLLTWTVAYLLHYTEAQEKIHQEIIGAVGSDRYPTYPERNCMPYLNAMISEMLRLRPVVPLALPHCTVRDTSIAGYTIHKGTVVIPNIYAAHHNEAVWANPTQFCPERFLSPSDSSRTSRALLPFGVGARLCIGETLARMEAFVFLSHLLRDFRLASPSPDLLPDLSGEFGINLKCRPFLVCISPRGNILKVQDAQKEI</sequence>